<dbReference type="EMBL" id="AP014854">
    <property type="protein sequence ID" value="BAS00933.1"/>
    <property type="molecule type" value="Genomic_DNA"/>
</dbReference>
<gene>
    <name evidence="2" type="ORF">BV133_3339</name>
</gene>
<sequence>MIAAALLYASLAYGQAEPPVASPPTASPPGFGMVPPAEAPLAGGPPAPGEPAPPRESQPRPIKPPDFSWEALGDASKRFWGRVFDPKALESQPLDPALTRTPGTVVREMTSCPSSSGVPDCDRAAKTACTAKGFADGRPLDTQSKRTCPPEVTIGLRKGEPGECRLDYMVSSSVCW</sequence>
<protein>
    <submittedName>
        <fullName evidence="2">Uncharacterized protein</fullName>
    </submittedName>
</protein>
<organism evidence="2">
    <name type="scientific">Blastochloris viridis</name>
    <name type="common">Rhodopseudomonas viridis</name>
    <dbReference type="NCBI Taxonomy" id="1079"/>
    <lineage>
        <taxon>Bacteria</taxon>
        <taxon>Pseudomonadati</taxon>
        <taxon>Pseudomonadota</taxon>
        <taxon>Alphaproteobacteria</taxon>
        <taxon>Hyphomicrobiales</taxon>
        <taxon>Blastochloridaceae</taxon>
        <taxon>Blastochloris</taxon>
    </lineage>
</organism>
<dbReference type="AlphaFoldDB" id="A0A182D7E8"/>
<proteinExistence type="predicted"/>
<feature type="compositionally biased region" description="Pro residues" evidence="1">
    <location>
        <begin position="43"/>
        <end position="64"/>
    </location>
</feature>
<reference evidence="2" key="1">
    <citation type="journal article" date="2015" name="Genome Announc.">
        <title>Complete Genome Sequence of the Bacteriochlorophyll b-Producing Photosynthetic Bacterium Blastochloris viridis.</title>
        <authorList>
            <person name="Tsukatani Y."/>
            <person name="Hirose Y."/>
            <person name="Harada J."/>
            <person name="Misawa N."/>
            <person name="Mori K."/>
            <person name="Inoue K."/>
            <person name="Tamiaki H."/>
        </authorList>
    </citation>
    <scope>NUCLEOTIDE SEQUENCE [LARGE SCALE GENOMIC DNA]</scope>
    <source>
        <strain evidence="2">DSM 133</strain>
    </source>
</reference>
<evidence type="ECO:0000313" key="2">
    <source>
        <dbReference type="EMBL" id="BAS00933.1"/>
    </source>
</evidence>
<evidence type="ECO:0000256" key="1">
    <source>
        <dbReference type="SAM" id="MobiDB-lite"/>
    </source>
</evidence>
<feature type="region of interest" description="Disordered" evidence="1">
    <location>
        <begin position="17"/>
        <end position="69"/>
    </location>
</feature>
<name>A0A182D7E8_BLAVI</name>
<accession>A0A182D7E8</accession>